<accession>A0ABR7T348</accession>
<comment type="caution">
    <text evidence="1">The sequence shown here is derived from an EMBL/GenBank/DDBJ whole genome shotgun (WGS) entry which is preliminary data.</text>
</comment>
<dbReference type="InterPro" id="IPR049744">
    <property type="entry name" value="CC/Se_fam"/>
</dbReference>
<evidence type="ECO:0000313" key="1">
    <source>
        <dbReference type="EMBL" id="MBC9784770.1"/>
    </source>
</evidence>
<reference evidence="1 2" key="1">
    <citation type="submission" date="2020-07" db="EMBL/GenBank/DDBJ databases">
        <title>Draft whole-genome sequence of Heliobacterium chlorum DSM 3682, type strain.</title>
        <authorList>
            <person name="Kyndt J.A."/>
            <person name="Meyer T.E."/>
            <person name="Imhoff J.F."/>
        </authorList>
    </citation>
    <scope>NUCLEOTIDE SEQUENCE [LARGE SCALE GENOMIC DNA]</scope>
    <source>
        <strain evidence="1 2">DSM 3682</strain>
    </source>
</reference>
<dbReference type="EMBL" id="JACVHF010000008">
    <property type="protein sequence ID" value="MBC9784770.1"/>
    <property type="molecule type" value="Genomic_DNA"/>
</dbReference>
<organism evidence="1 2">
    <name type="scientific">Heliobacterium chlorum</name>
    <dbReference type="NCBI Taxonomy" id="2698"/>
    <lineage>
        <taxon>Bacteria</taxon>
        <taxon>Bacillati</taxon>
        <taxon>Bacillota</taxon>
        <taxon>Clostridia</taxon>
        <taxon>Eubacteriales</taxon>
        <taxon>Heliobacteriaceae</taxon>
        <taxon>Heliobacterium</taxon>
    </lineage>
</organism>
<dbReference type="NCBIfam" id="NF041239">
    <property type="entry name" value="Moor_selen_rel"/>
    <property type="match status" value="1"/>
</dbReference>
<proteinExistence type="predicted"/>
<protein>
    <submittedName>
        <fullName evidence="1">Uncharacterized protein</fullName>
    </submittedName>
</protein>
<dbReference type="Proteomes" id="UP000617402">
    <property type="component" value="Unassembled WGS sequence"/>
</dbReference>
<dbReference type="RefSeq" id="WP_188040043.1">
    <property type="nucleotide sequence ID" value="NZ_JACVHF010000008.1"/>
</dbReference>
<name>A0ABR7T348_HELCL</name>
<sequence>MVVEIGYSVCKGVNDNIKVTSDDLYTSWSFTPAAKEFIERRGGTLRIDAPIQVGCCIHLDAPPEIQVGLPKRQVADRYEKFELEGFTVYQAKGFDCGYPLTIDLSRYFIWPQLVVKGWKLV</sequence>
<keyword evidence="2" id="KW-1185">Reference proteome</keyword>
<evidence type="ECO:0000313" key="2">
    <source>
        <dbReference type="Proteomes" id="UP000617402"/>
    </source>
</evidence>
<gene>
    <name evidence="1" type="ORF">H1S01_09630</name>
</gene>